<feature type="transmembrane region" description="Helical" evidence="4">
    <location>
        <begin position="502"/>
        <end position="524"/>
    </location>
</feature>
<dbReference type="InterPro" id="IPR002172">
    <property type="entry name" value="LDrepeatLR_classA_rpt"/>
</dbReference>
<feature type="chain" id="PRO_5029863619" evidence="5">
    <location>
        <begin position="23"/>
        <end position="670"/>
    </location>
</feature>
<dbReference type="Proteomes" id="UP000549394">
    <property type="component" value="Unassembled WGS sequence"/>
</dbReference>
<dbReference type="Gene3D" id="2.60.120.290">
    <property type="entry name" value="Spermadhesin, CUB domain"/>
    <property type="match status" value="1"/>
</dbReference>
<accession>A0A7I8VWT4</accession>
<keyword evidence="5" id="KW-0732">Signal</keyword>
<evidence type="ECO:0000256" key="5">
    <source>
        <dbReference type="SAM" id="SignalP"/>
    </source>
</evidence>
<dbReference type="InterPro" id="IPR035914">
    <property type="entry name" value="Sperma_CUB_dom_sf"/>
</dbReference>
<feature type="compositionally biased region" description="Acidic residues" evidence="3">
    <location>
        <begin position="435"/>
        <end position="454"/>
    </location>
</feature>
<dbReference type="SMART" id="SM00192">
    <property type="entry name" value="LDLa"/>
    <property type="match status" value="1"/>
</dbReference>
<gene>
    <name evidence="6" type="ORF">DGYR_LOCUS8465</name>
</gene>
<evidence type="ECO:0000256" key="2">
    <source>
        <dbReference type="PROSITE-ProRule" id="PRU00124"/>
    </source>
</evidence>
<proteinExistence type="predicted"/>
<name>A0A7I8VWT4_9ANNE</name>
<evidence type="ECO:0000313" key="6">
    <source>
        <dbReference type="EMBL" id="CAD5120358.1"/>
    </source>
</evidence>
<dbReference type="InterPro" id="IPR023415">
    <property type="entry name" value="LDLR_class-A_CS"/>
</dbReference>
<keyword evidence="7" id="KW-1185">Reference proteome</keyword>
<keyword evidence="4" id="KW-0472">Membrane</keyword>
<dbReference type="Pfam" id="PF00057">
    <property type="entry name" value="Ldl_recept_a"/>
    <property type="match status" value="1"/>
</dbReference>
<feature type="region of interest" description="Disordered" evidence="3">
    <location>
        <begin position="435"/>
        <end position="469"/>
    </location>
</feature>
<keyword evidence="4" id="KW-1133">Transmembrane helix</keyword>
<evidence type="ECO:0000313" key="7">
    <source>
        <dbReference type="Proteomes" id="UP000549394"/>
    </source>
</evidence>
<dbReference type="InterPro" id="IPR036055">
    <property type="entry name" value="LDL_receptor-like_sf"/>
</dbReference>
<dbReference type="PROSITE" id="PS50068">
    <property type="entry name" value="LDLRA_2"/>
    <property type="match status" value="1"/>
</dbReference>
<keyword evidence="4" id="KW-0812">Transmembrane</keyword>
<dbReference type="OrthoDB" id="19606at2759"/>
<sequence length="670" mass="75876">MLDLSLIFIYLILSQFPFVCIGKPPTREYSLDLCRTTNWTATQNLSSSGSLLFSSHLPCRTKLVGCDDCRFIVQVVRLKNVTKNEECSGKKCTKNCNGLIIYEDYYPYTSNFVAKEKFAKFETISNRLTIESCVSSGFPFETELKYSVYKKEYLYGDKEALNTLITSPNFPLGYALSSEIYTYKIESSNANLNTRIEFVDWELYYTSKVAIYNTFKSEPLLKLVGSRHRPLLQVNSNSVTIIFVPDQSVVNLASDIGFGFRYYFTEEDQWIKQPSTDCGRAFKYNPAAELKFEPREDGFYSCYWLFHNLTSRHSVSVRLTSMSTSKSSNATINIKSGILSYSNLIAQLEPKRIILDRLPSFNSTKGLRLELDGFVNHNDYFEAVFVGFDYVDSKGQCHRQGDILCKKQSICVDRHLKCDGIWHCSDGSDEIECEEREGAINEDEDKDEEEDEEETKSFSHKTTVDLQGKHKPPYRTLDEWRRRQIRIPTSPTVRNKTNNLSIIIPSVLGTFCLLLSCIVAVCLIRANRFSRLVNKSALLGAGTVSTVCAHARLRMCRRPLSECSSGGTSLACSQSTLASTLTDRSSDQPRNPVISECLTTLRVPSSCCGCGRIQTVKRPARRPRTPPASGTLPNLRTINEYYCNEEDDEGLEEESDALLRYGKEIEVDSV</sequence>
<evidence type="ECO:0000256" key="4">
    <source>
        <dbReference type="SAM" id="Phobius"/>
    </source>
</evidence>
<feature type="signal peptide" evidence="5">
    <location>
        <begin position="1"/>
        <end position="22"/>
    </location>
</feature>
<organism evidence="6 7">
    <name type="scientific">Dimorphilus gyrociliatus</name>
    <dbReference type="NCBI Taxonomy" id="2664684"/>
    <lineage>
        <taxon>Eukaryota</taxon>
        <taxon>Metazoa</taxon>
        <taxon>Spiralia</taxon>
        <taxon>Lophotrochozoa</taxon>
        <taxon>Annelida</taxon>
        <taxon>Polychaeta</taxon>
        <taxon>Polychaeta incertae sedis</taxon>
        <taxon>Dinophilidae</taxon>
        <taxon>Dimorphilus</taxon>
    </lineage>
</organism>
<dbReference type="SUPFAM" id="SSF49854">
    <property type="entry name" value="Spermadhesin, CUB domain"/>
    <property type="match status" value="1"/>
</dbReference>
<dbReference type="AlphaFoldDB" id="A0A7I8VWT4"/>
<dbReference type="EMBL" id="CAJFCJ010000012">
    <property type="protein sequence ID" value="CAD5120358.1"/>
    <property type="molecule type" value="Genomic_DNA"/>
</dbReference>
<dbReference type="SUPFAM" id="SSF57424">
    <property type="entry name" value="LDL receptor-like module"/>
    <property type="match status" value="1"/>
</dbReference>
<evidence type="ECO:0000256" key="3">
    <source>
        <dbReference type="SAM" id="MobiDB-lite"/>
    </source>
</evidence>
<keyword evidence="1 2" id="KW-1015">Disulfide bond</keyword>
<comment type="caution">
    <text evidence="6">The sequence shown here is derived from an EMBL/GenBank/DDBJ whole genome shotgun (WGS) entry which is preliminary data.</text>
</comment>
<protein>
    <submittedName>
        <fullName evidence="6">DgyrCDS8930</fullName>
    </submittedName>
</protein>
<feature type="disulfide bond" evidence="2">
    <location>
        <begin position="418"/>
        <end position="433"/>
    </location>
</feature>
<comment type="caution">
    <text evidence="2">Lacks conserved residue(s) required for the propagation of feature annotation.</text>
</comment>
<dbReference type="PROSITE" id="PS01209">
    <property type="entry name" value="LDLRA_1"/>
    <property type="match status" value="1"/>
</dbReference>
<evidence type="ECO:0000256" key="1">
    <source>
        <dbReference type="ARBA" id="ARBA00023157"/>
    </source>
</evidence>
<dbReference type="CDD" id="cd00112">
    <property type="entry name" value="LDLa"/>
    <property type="match status" value="1"/>
</dbReference>
<reference evidence="6 7" key="1">
    <citation type="submission" date="2020-08" db="EMBL/GenBank/DDBJ databases">
        <authorList>
            <person name="Hejnol A."/>
        </authorList>
    </citation>
    <scope>NUCLEOTIDE SEQUENCE [LARGE SCALE GENOMIC DNA]</scope>
</reference>
<dbReference type="Gene3D" id="4.10.400.10">
    <property type="entry name" value="Low-density Lipoprotein Receptor"/>
    <property type="match status" value="1"/>
</dbReference>